<proteinExistence type="predicted"/>
<sequence>MDDVVSEPDGVVELGRLVPSPDYRVPPRDEENELVTSVVGQDPQWNGDVGFDIVADVDDTGATIFPELKRLKSFCIAFSLNFPDSTPSQELSCTECVTEADCGNYNADEVWCQSPIAANCLAPDETVLTDGFEAFTFKLRPQVDSPITARTVVRIFLRPLTQWNIAATCFVAFDGGACPAPATGGVCGNPACQSEAVAGGTPEIPHDLPFNTLRITLPDVMGDITSASGGVFMKVGSLSLPPGGFFPQGFSAELESETGAPDDWQPTSDNVKVYKTPKIVAASLVTADDPLVNTKPFRGDTDNKLYVRLVSGANLFANQQGDVKLTVISPFGYACATTDTFGGTVPDGLTVFDDKVPNTKGRFGGDSTKEELQFSNSLDPIGCAVTFKASMILYAMSVVYFEMSVDNPPTALQQNDESNVWSLRTEVTDGITYTLDDYPLSGQTYAACASPQEKLYCIYDMGSDFGGSVSVLGLLSDVILQPFNFGASALNEMFVFFTTAQTVGTLDAMESEVWVDAPSTFDFGQYCSASHLPESYYIPEGKGTTPLPTGDVINCLGSLAASGELTYNRAKIKTTGRLLATTPYGFSVKVTNAPYYVLTQLTEWRIWTYTQSGVAVDGAYETARFNQMEDAGSDSWGIYQLSMPSANFGVTISDLRPSMDRAATDIIVFPIVVQTAMDLHVRILAPAEYIWDFQQDEFKYKAAGFGVASNLVVEGAEADLPINYGPNAPQTAPFNRITLDSIQTAWTPGVKYGFAAKIRLPRYPPTGSANYFCIEFGFDETYDANRLEAGVTEGPQIQTLINGGVSFTTSITSANTTITFSVQTITSIPVGGGIVIVGPPNFKFEYPLCSPKPAEGFPEMPYDSTCLFTEIVSTGQPKVSIVAGASGIPPGYYRFSLDATNPPIVRSQDEAGEWVIQTYSLVSEGTLLDYDTTIASFPIGDTMLYADLIMHTRAQELENQPCIFLTQAEQAIDSQRPVSTCDFEYWQFYSPQGYRDDRPGVPSQLIIAFKLSSTPVGTTSEIVVRAPEGYEFDIECDVVVDSTRIFDDSATTDLGQDSVSDTENLGYTEDENTFESRFAIWPATASVASCSGDANVARIIIAYGLESGEVTTDNPNPLPYVFRLGVVANPTSTPSYNKFVLEVNSATSTEFSAESSVPFDGVDIWSFKDVSIVQSTTAASTQALTIMNTVTITFRPVNSLPNGGHMRVLAPSSFAIPTVCDVGVELDAADMPVMESEVNQVLALKYSEFRDGDVLCQGDSTPSSRAKLVFVTDVASGKYLKGGLMYHVTLTVQNPQTTADVPEYWSLYSYEDTTTNSLIDSASFPGFTINAAVHAFDYVSPSSTNAHAVQVVTFSISFPSVVDFGESVRVVAPVSFYFGTIGDAICPQYAHLSGSLALTVPVCAANTITWTLEQETVPAYSPSTFLVQLRNPGTTPQTNMFQVRHLAADGSRKSSRIVSGFSIVPELVALAVSPTPLGSQWEAHPAQLDTFGLAHKACRHLAKEYVRNVTDQLVRA</sequence>
<evidence type="ECO:0000313" key="1">
    <source>
        <dbReference type="EMBL" id="CAK0879676.1"/>
    </source>
</evidence>
<comment type="caution">
    <text evidence="1">The sequence shown here is derived from an EMBL/GenBank/DDBJ whole genome shotgun (WGS) entry which is preliminary data.</text>
</comment>
<keyword evidence="2" id="KW-1185">Reference proteome</keyword>
<name>A0ABN9W4T5_9DINO</name>
<dbReference type="Proteomes" id="UP001189429">
    <property type="component" value="Unassembled WGS sequence"/>
</dbReference>
<protein>
    <submittedName>
        <fullName evidence="1">Uncharacterized protein</fullName>
    </submittedName>
</protein>
<gene>
    <name evidence="1" type="ORF">PCOR1329_LOCUS63044</name>
</gene>
<accession>A0ABN9W4T5</accession>
<reference evidence="1" key="1">
    <citation type="submission" date="2023-10" db="EMBL/GenBank/DDBJ databases">
        <authorList>
            <person name="Chen Y."/>
            <person name="Shah S."/>
            <person name="Dougan E. K."/>
            <person name="Thang M."/>
            <person name="Chan C."/>
        </authorList>
    </citation>
    <scope>NUCLEOTIDE SEQUENCE [LARGE SCALE GENOMIC DNA]</scope>
</reference>
<organism evidence="1 2">
    <name type="scientific">Prorocentrum cordatum</name>
    <dbReference type="NCBI Taxonomy" id="2364126"/>
    <lineage>
        <taxon>Eukaryota</taxon>
        <taxon>Sar</taxon>
        <taxon>Alveolata</taxon>
        <taxon>Dinophyceae</taxon>
        <taxon>Prorocentrales</taxon>
        <taxon>Prorocentraceae</taxon>
        <taxon>Prorocentrum</taxon>
    </lineage>
</organism>
<dbReference type="EMBL" id="CAUYUJ010017988">
    <property type="protein sequence ID" value="CAK0879676.1"/>
    <property type="molecule type" value="Genomic_DNA"/>
</dbReference>
<evidence type="ECO:0000313" key="2">
    <source>
        <dbReference type="Proteomes" id="UP001189429"/>
    </source>
</evidence>